<keyword evidence="5 7" id="KW-0472">Membrane</keyword>
<feature type="transmembrane region" description="Helical" evidence="7">
    <location>
        <begin position="194"/>
        <end position="210"/>
    </location>
</feature>
<evidence type="ECO:0008006" key="10">
    <source>
        <dbReference type="Google" id="ProtNLM"/>
    </source>
</evidence>
<evidence type="ECO:0000256" key="5">
    <source>
        <dbReference type="ARBA" id="ARBA00023136"/>
    </source>
</evidence>
<evidence type="ECO:0000256" key="2">
    <source>
        <dbReference type="ARBA" id="ARBA00022475"/>
    </source>
</evidence>
<dbReference type="AlphaFoldDB" id="A0A6N8G291"/>
<keyword evidence="2" id="KW-1003">Cell membrane</keyword>
<gene>
    <name evidence="8" type="ORF">BWI75_22575</name>
</gene>
<accession>A0A6N8G291</accession>
<feature type="transmembrane region" description="Helical" evidence="7">
    <location>
        <begin position="256"/>
        <end position="273"/>
    </location>
</feature>
<feature type="transmembrane region" description="Helical" evidence="7">
    <location>
        <begin position="125"/>
        <end position="146"/>
    </location>
</feature>
<dbReference type="Pfam" id="PF02690">
    <property type="entry name" value="Na_Pi_cotrans"/>
    <property type="match status" value="2"/>
</dbReference>
<name>A0A6N8G291_9CHRO</name>
<sequence length="421" mass="45020">MERLTRALPSGGIWNIAGLILALILFFTSLDLLGEAFELIGDDAAETLLASTANPITGFFTGILATTLVQSSSTTTSLTVALVAAGTITPQAAIPVMLGANIGTSVTNTIVALGHFRNKEEFKRAFTGSMVLDFFNIIAAVLFLVIEIFTRLLSWSATGLTNVLVGGGAIELFSPLDYIVEPIADFIVGLTQETGWIVLIIAFALLYFSLRGLVKALKAILDENLQEKIKKYLFGSWWQAMGFGLLITVAVQSSSITTSVIVPIIALGIVAAMQALPYFLGANIGTSTTALLAALSLATDGGAEGVASLTVAMVHMVFDLYAIALLYPIKYTRRLPVWLAEKSADFVTAGRVAAIGYIAAIFYLLPFGAIWLTQDWEVAEFYEPIVPPEVEQLRQEAQDGESEQAQDAEVASEDEASSDSE</sequence>
<dbReference type="EMBL" id="NAPY01000056">
    <property type="protein sequence ID" value="MUL39012.1"/>
    <property type="molecule type" value="Genomic_DNA"/>
</dbReference>
<protein>
    <recommendedName>
        <fullName evidence="10">Sodium:phosphate symporter</fullName>
    </recommendedName>
</protein>
<keyword evidence="3 7" id="KW-0812">Transmembrane</keyword>
<feature type="transmembrane region" description="Helical" evidence="7">
    <location>
        <begin position="12"/>
        <end position="30"/>
    </location>
</feature>
<evidence type="ECO:0000313" key="8">
    <source>
        <dbReference type="EMBL" id="MUL39012.1"/>
    </source>
</evidence>
<keyword evidence="4 7" id="KW-1133">Transmembrane helix</keyword>
<comment type="caution">
    <text evidence="8">The sequence shown here is derived from an EMBL/GenBank/DDBJ whole genome shotgun (WGS) entry which is preliminary data.</text>
</comment>
<keyword evidence="9" id="KW-1185">Reference proteome</keyword>
<evidence type="ECO:0000256" key="1">
    <source>
        <dbReference type="ARBA" id="ARBA00004651"/>
    </source>
</evidence>
<organism evidence="8 9">
    <name type="scientific">Gloeocapsopsis dulcis AAB1 = 1H9</name>
    <dbReference type="NCBI Taxonomy" id="1433147"/>
    <lineage>
        <taxon>Bacteria</taxon>
        <taxon>Bacillati</taxon>
        <taxon>Cyanobacteriota</taxon>
        <taxon>Cyanophyceae</taxon>
        <taxon>Oscillatoriophycideae</taxon>
        <taxon>Chroococcales</taxon>
        <taxon>Chroococcaceae</taxon>
        <taxon>Gloeocapsopsis</taxon>
        <taxon>Gloeocapsopsis dulcis</taxon>
    </lineage>
</organism>
<dbReference type="GO" id="GO:0005436">
    <property type="term" value="F:sodium:phosphate symporter activity"/>
    <property type="evidence" value="ECO:0007669"/>
    <property type="project" value="InterPro"/>
</dbReference>
<dbReference type="NCBIfam" id="NF037997">
    <property type="entry name" value="Na_Pi_symport"/>
    <property type="match status" value="2"/>
</dbReference>
<evidence type="ECO:0000256" key="6">
    <source>
        <dbReference type="SAM" id="MobiDB-lite"/>
    </source>
</evidence>
<evidence type="ECO:0000256" key="4">
    <source>
        <dbReference type="ARBA" id="ARBA00022989"/>
    </source>
</evidence>
<reference evidence="8 9" key="1">
    <citation type="journal article" date="2019" name="Front. Microbiol.">
        <title>Genomic Features for Desiccation Tolerance and Sugar Biosynthesis in the Extremophile Gloeocapsopsis sp. UTEX B3054.</title>
        <authorList>
            <person name="Urrejola C."/>
            <person name="Alcorta J."/>
            <person name="Salas L."/>
            <person name="Vasquez M."/>
            <person name="Polz M.F."/>
            <person name="Vicuna R."/>
            <person name="Diez B."/>
        </authorList>
    </citation>
    <scope>NUCLEOTIDE SEQUENCE [LARGE SCALE GENOMIC DNA]</scope>
    <source>
        <strain evidence="8 9">1H9</strain>
    </source>
</reference>
<dbReference type="InterPro" id="IPR003841">
    <property type="entry name" value="Na/Pi_transpt"/>
</dbReference>
<proteinExistence type="predicted"/>
<feature type="transmembrane region" description="Helical" evidence="7">
    <location>
        <begin position="348"/>
        <end position="372"/>
    </location>
</feature>
<feature type="transmembrane region" description="Helical" evidence="7">
    <location>
        <begin position="280"/>
        <end position="299"/>
    </location>
</feature>
<feature type="transmembrane region" description="Helical" evidence="7">
    <location>
        <begin position="231"/>
        <end position="250"/>
    </location>
</feature>
<dbReference type="PANTHER" id="PTHR10010">
    <property type="entry name" value="SOLUTE CARRIER FAMILY 34 SODIUM PHOSPHATE , MEMBER 2-RELATED"/>
    <property type="match status" value="1"/>
</dbReference>
<feature type="transmembrane region" description="Helical" evidence="7">
    <location>
        <begin position="305"/>
        <end position="327"/>
    </location>
</feature>
<evidence type="ECO:0000313" key="9">
    <source>
        <dbReference type="Proteomes" id="UP000441797"/>
    </source>
</evidence>
<dbReference type="GO" id="GO:0005886">
    <property type="term" value="C:plasma membrane"/>
    <property type="evidence" value="ECO:0007669"/>
    <property type="project" value="UniProtKB-SubCell"/>
</dbReference>
<comment type="subcellular location">
    <subcellularLocation>
        <location evidence="1">Cell membrane</location>
        <topology evidence="1">Multi-pass membrane protein</topology>
    </subcellularLocation>
</comment>
<dbReference type="GO" id="GO:0044341">
    <property type="term" value="P:sodium-dependent phosphate transport"/>
    <property type="evidence" value="ECO:0007669"/>
    <property type="project" value="InterPro"/>
</dbReference>
<dbReference type="PANTHER" id="PTHR10010:SF46">
    <property type="entry name" value="SODIUM-DEPENDENT PHOSPHATE TRANSPORT PROTEIN 2B"/>
    <property type="match status" value="1"/>
</dbReference>
<feature type="transmembrane region" description="Helical" evidence="7">
    <location>
        <begin position="92"/>
        <end position="113"/>
    </location>
</feature>
<evidence type="ECO:0000256" key="3">
    <source>
        <dbReference type="ARBA" id="ARBA00022692"/>
    </source>
</evidence>
<dbReference type="OrthoDB" id="9763003at2"/>
<evidence type="ECO:0000256" key="7">
    <source>
        <dbReference type="SAM" id="Phobius"/>
    </source>
</evidence>
<feature type="compositionally biased region" description="Acidic residues" evidence="6">
    <location>
        <begin position="398"/>
        <end position="421"/>
    </location>
</feature>
<dbReference type="Proteomes" id="UP000441797">
    <property type="component" value="Unassembled WGS sequence"/>
</dbReference>
<feature type="region of interest" description="Disordered" evidence="6">
    <location>
        <begin position="392"/>
        <end position="421"/>
    </location>
</feature>
<dbReference type="RefSeq" id="WP_105218288.1">
    <property type="nucleotide sequence ID" value="NZ_CAWNSU010000087.1"/>
</dbReference>